<name>A0A378P1L4_9FIRM</name>
<dbReference type="Pfam" id="PF13597">
    <property type="entry name" value="NRDD"/>
    <property type="match status" value="1"/>
</dbReference>
<accession>A0A378P1L4</accession>
<dbReference type="STRING" id="1122216.GCA_000423385_00705"/>
<dbReference type="GeneID" id="62779724"/>
<dbReference type="EMBL" id="UGPP01000001">
    <property type="protein sequence ID" value="STY72158.1"/>
    <property type="molecule type" value="Genomic_DNA"/>
</dbReference>
<dbReference type="Proteomes" id="UP000255234">
    <property type="component" value="Unassembled WGS sequence"/>
</dbReference>
<gene>
    <name evidence="1" type="ORF">NCTC10571_02349</name>
</gene>
<reference evidence="1 2" key="1">
    <citation type="submission" date="2018-06" db="EMBL/GenBank/DDBJ databases">
        <authorList>
            <consortium name="Pathogen Informatics"/>
            <person name="Doyle S."/>
        </authorList>
    </citation>
    <scope>NUCLEOTIDE SEQUENCE [LARGE SCALE GENOMIC DNA]</scope>
    <source>
        <strain evidence="1 2">NCTC10571</strain>
    </source>
</reference>
<evidence type="ECO:0000313" key="2">
    <source>
        <dbReference type="Proteomes" id="UP000255234"/>
    </source>
</evidence>
<dbReference type="InterPro" id="IPR012833">
    <property type="entry name" value="NrdD"/>
</dbReference>
<dbReference type="AlphaFoldDB" id="A0A378P1L4"/>
<organism evidence="1 2">
    <name type="scientific">Megamonas hypermegale</name>
    <dbReference type="NCBI Taxonomy" id="158847"/>
    <lineage>
        <taxon>Bacteria</taxon>
        <taxon>Bacillati</taxon>
        <taxon>Bacillota</taxon>
        <taxon>Negativicutes</taxon>
        <taxon>Selenomonadales</taxon>
        <taxon>Selenomonadaceae</taxon>
        <taxon>Megamonas</taxon>
    </lineage>
</organism>
<proteinExistence type="predicted"/>
<dbReference type="RefSeq" id="WP_008539437.1">
    <property type="nucleotide sequence ID" value="NZ_UGPP01000001.1"/>
</dbReference>
<dbReference type="GO" id="GO:0008998">
    <property type="term" value="F:ribonucleoside-triphosphate reductase (thioredoxin) activity"/>
    <property type="evidence" value="ECO:0007669"/>
    <property type="project" value="InterPro"/>
</dbReference>
<evidence type="ECO:0000313" key="1">
    <source>
        <dbReference type="EMBL" id="STY72158.1"/>
    </source>
</evidence>
<protein>
    <submittedName>
        <fullName evidence="1">Anaerobic ribonucleoside triphosphate reductase</fullName>
    </submittedName>
</protein>
<dbReference type="GO" id="GO:0006260">
    <property type="term" value="P:DNA replication"/>
    <property type="evidence" value="ECO:0007669"/>
    <property type="project" value="InterPro"/>
</dbReference>
<sequence>MLVNGVEVKVNGLTDITEKEIVNYINYIKENSSETLASLTISDAGDGEVALDYRTQPAQFERIRRITGYLVGTVDRFNNAKRAEEHDRVKHGLN</sequence>